<feature type="transmembrane region" description="Helical" evidence="1">
    <location>
        <begin position="12"/>
        <end position="30"/>
    </location>
</feature>
<evidence type="ECO:0008006" key="4">
    <source>
        <dbReference type="Google" id="ProtNLM"/>
    </source>
</evidence>
<keyword evidence="3" id="KW-1185">Reference proteome</keyword>
<keyword evidence="1" id="KW-0472">Membrane</keyword>
<sequence length="141" mass="15410">MTAKQLLNVTWPWLLIVLIGLFSTWLRYGFIEPPALAHMCDDPAHGPSSCGIRRFIVLGFNSYSFGIAALVASALALIMKKPAMAWLAAALGLFAVIMYCYYAGAVALLIGCLRLLRLQANRMPAPGHQHGQANRQVKTQP</sequence>
<evidence type="ECO:0000256" key="1">
    <source>
        <dbReference type="SAM" id="Phobius"/>
    </source>
</evidence>
<accession>A0ABS2K4J8</accession>
<comment type="caution">
    <text evidence="2">The sequence shown here is derived from an EMBL/GenBank/DDBJ whole genome shotgun (WGS) entry which is preliminary data.</text>
</comment>
<organism evidence="2 3">
    <name type="scientific">Dyella flava</name>
    <dbReference type="NCBI Taxonomy" id="1920170"/>
    <lineage>
        <taxon>Bacteria</taxon>
        <taxon>Pseudomonadati</taxon>
        <taxon>Pseudomonadota</taxon>
        <taxon>Gammaproteobacteria</taxon>
        <taxon>Lysobacterales</taxon>
        <taxon>Rhodanobacteraceae</taxon>
        <taxon>Dyella</taxon>
    </lineage>
</organism>
<evidence type="ECO:0000313" key="3">
    <source>
        <dbReference type="Proteomes" id="UP001430149"/>
    </source>
</evidence>
<dbReference type="RefSeq" id="WP_204682503.1">
    <property type="nucleotide sequence ID" value="NZ_BSNR01000002.1"/>
</dbReference>
<gene>
    <name evidence="2" type="ORF">ISP19_12200</name>
</gene>
<dbReference type="EMBL" id="JADIKE010000036">
    <property type="protein sequence ID" value="MBM7126131.1"/>
    <property type="molecule type" value="Genomic_DNA"/>
</dbReference>
<feature type="transmembrane region" description="Helical" evidence="1">
    <location>
        <begin position="55"/>
        <end position="79"/>
    </location>
</feature>
<keyword evidence="1" id="KW-0812">Transmembrane</keyword>
<dbReference type="Proteomes" id="UP001430149">
    <property type="component" value="Unassembled WGS sequence"/>
</dbReference>
<keyword evidence="1" id="KW-1133">Transmembrane helix</keyword>
<name>A0ABS2K4J8_9GAMM</name>
<proteinExistence type="predicted"/>
<evidence type="ECO:0000313" key="2">
    <source>
        <dbReference type="EMBL" id="MBM7126131.1"/>
    </source>
</evidence>
<feature type="transmembrane region" description="Helical" evidence="1">
    <location>
        <begin position="85"/>
        <end position="113"/>
    </location>
</feature>
<reference evidence="2" key="1">
    <citation type="submission" date="2020-10" db="EMBL/GenBank/DDBJ databases">
        <title>Phylogeny of dyella-like bacteria.</title>
        <authorList>
            <person name="Fu J."/>
        </authorList>
    </citation>
    <scope>NUCLEOTIDE SEQUENCE</scope>
    <source>
        <strain evidence="2">DHOC52</strain>
    </source>
</reference>
<protein>
    <recommendedName>
        <fullName evidence="4">Vitamin K epoxide reductase family protein</fullName>
    </recommendedName>
</protein>